<dbReference type="EMBL" id="FNGY01000002">
    <property type="protein sequence ID" value="SDL90439.1"/>
    <property type="molecule type" value="Genomic_DNA"/>
</dbReference>
<dbReference type="InterPro" id="IPR032183">
    <property type="entry name" value="PKD-like"/>
</dbReference>
<dbReference type="RefSeq" id="WP_172664831.1">
    <property type="nucleotide sequence ID" value="NZ_FNGY01000002.1"/>
</dbReference>
<sequence length="499" mass="55683">MKNLLKIKILFCSIVFLAGSCKKDPGNYKYDDINEAVVKLDTLYVVNTGESPQISPTISYTKDPTGDESRYAYQWLLIPQGETTSVAPRLMDDDKVFDTPIELPVGVHEMLYRITDKETGVWKEFPFKLLVTIPTYEGWLLLSEIAGQQSRLDMMSYQFKTKTYTPLINVLAAMNSNLVLSGLPNFICYNKMSIGAGGTGLKDRLMIATTNQAAFLGADLFDYGGFFNDFEFYMPGEEKATDAGANLEGTEQYAYLTVKNSIYYAGSFAQNPFFVKINKLKTTGTLFKSAADVSFNAQDAIAFDEDNSRFVWSNSGDLGFSLYADPKLNNLDKTLLFMVRTTYNGGETFAIMKNKADNRVFLYRLTSKVLNDIREITGTTLTQAENIAVNSEYGYIFYSVGAKVYEYDFGLGLAVEMADYGTRKISLLKFQDIQAGTPMNGARYAELRKQLLVCSYEESNLNTSGIMDVYNVPGINAPLSKTISFTGLGKVVSVTYRSR</sequence>
<keyword evidence="2" id="KW-1185">Reference proteome</keyword>
<dbReference type="AlphaFoldDB" id="A0A1G9NVL6"/>
<accession>A0A1G9NVL6</accession>
<dbReference type="Proteomes" id="UP000183200">
    <property type="component" value="Unassembled WGS sequence"/>
</dbReference>
<dbReference type="Pfam" id="PF16407">
    <property type="entry name" value="PKD_2"/>
    <property type="match status" value="1"/>
</dbReference>
<evidence type="ECO:0000313" key="1">
    <source>
        <dbReference type="EMBL" id="SDL90439.1"/>
    </source>
</evidence>
<reference evidence="2" key="1">
    <citation type="submission" date="2016-10" db="EMBL/GenBank/DDBJ databases">
        <authorList>
            <person name="Varghese N."/>
            <person name="Submissions S."/>
        </authorList>
    </citation>
    <scope>NUCLEOTIDE SEQUENCE [LARGE SCALE GENOMIC DNA]</scope>
    <source>
        <strain evidence="2">DSM 19110</strain>
    </source>
</reference>
<dbReference type="PROSITE" id="PS51257">
    <property type="entry name" value="PROKAR_LIPOPROTEIN"/>
    <property type="match status" value="1"/>
</dbReference>
<gene>
    <name evidence="1" type="ORF">SAMN05421820_102453</name>
</gene>
<proteinExistence type="predicted"/>
<organism evidence="1 2">
    <name type="scientific">Pedobacter steynii</name>
    <dbReference type="NCBI Taxonomy" id="430522"/>
    <lineage>
        <taxon>Bacteria</taxon>
        <taxon>Pseudomonadati</taxon>
        <taxon>Bacteroidota</taxon>
        <taxon>Sphingobacteriia</taxon>
        <taxon>Sphingobacteriales</taxon>
        <taxon>Sphingobacteriaceae</taxon>
        <taxon>Pedobacter</taxon>
    </lineage>
</organism>
<protein>
    <submittedName>
        <fullName evidence="1">PKD-like family protein</fullName>
    </submittedName>
</protein>
<name>A0A1G9NVL6_9SPHI</name>
<evidence type="ECO:0000313" key="2">
    <source>
        <dbReference type="Proteomes" id="UP000183200"/>
    </source>
</evidence>